<dbReference type="InterPro" id="IPR001041">
    <property type="entry name" value="2Fe-2S_ferredoxin-type"/>
</dbReference>
<dbReference type="OrthoDB" id="9799640at2"/>
<keyword evidence="4" id="KW-0408">Iron</keyword>
<dbReference type="GO" id="GO:0051537">
    <property type="term" value="F:2 iron, 2 sulfur cluster binding"/>
    <property type="evidence" value="ECO:0007669"/>
    <property type="project" value="UniProtKB-KW"/>
</dbReference>
<comment type="similarity">
    <text evidence="1">Belongs to the adrenodoxin/putidaredoxin family.</text>
</comment>
<protein>
    <submittedName>
        <fullName evidence="8">(2Fe-2S)-binding protein</fullName>
    </submittedName>
</protein>
<dbReference type="AlphaFoldDB" id="A0A2S5TAS7"/>
<dbReference type="GO" id="GO:0009055">
    <property type="term" value="F:electron transfer activity"/>
    <property type="evidence" value="ECO:0007669"/>
    <property type="project" value="TreeGrafter"/>
</dbReference>
<dbReference type="RefSeq" id="WP_104232245.1">
    <property type="nucleotide sequence ID" value="NZ_PSNW01000016.1"/>
</dbReference>
<dbReference type="GO" id="GO:0005829">
    <property type="term" value="C:cytosol"/>
    <property type="evidence" value="ECO:0007669"/>
    <property type="project" value="TreeGrafter"/>
</dbReference>
<dbReference type="PANTHER" id="PTHR23426:SF65">
    <property type="entry name" value="FERREDOXIN-2, MITOCHONDRIAL"/>
    <property type="match status" value="1"/>
</dbReference>
<dbReference type="Proteomes" id="UP000238220">
    <property type="component" value="Unassembled WGS sequence"/>
</dbReference>
<dbReference type="CDD" id="cd00207">
    <property type="entry name" value="fer2"/>
    <property type="match status" value="1"/>
</dbReference>
<evidence type="ECO:0000313" key="8">
    <source>
        <dbReference type="EMBL" id="PPE72089.1"/>
    </source>
</evidence>
<dbReference type="PROSITE" id="PS00814">
    <property type="entry name" value="ADX"/>
    <property type="match status" value="1"/>
</dbReference>
<evidence type="ECO:0000256" key="3">
    <source>
        <dbReference type="ARBA" id="ARBA00022723"/>
    </source>
</evidence>
<proteinExistence type="inferred from homology"/>
<evidence type="ECO:0000256" key="1">
    <source>
        <dbReference type="ARBA" id="ARBA00010914"/>
    </source>
</evidence>
<dbReference type="InterPro" id="IPR018298">
    <property type="entry name" value="Adrenodoxin_Fe-S_BS"/>
</dbReference>
<evidence type="ECO:0000256" key="6">
    <source>
        <dbReference type="ARBA" id="ARBA00034078"/>
    </source>
</evidence>
<keyword evidence="5" id="KW-0411">Iron-sulfur</keyword>
<reference evidence="8 9" key="1">
    <citation type="submission" date="2018-02" db="EMBL/GenBank/DDBJ databases">
        <title>Genome sequencing of Solimonas sp. HR-BB.</title>
        <authorList>
            <person name="Lee Y."/>
            <person name="Jeon C.O."/>
        </authorList>
    </citation>
    <scope>NUCLEOTIDE SEQUENCE [LARGE SCALE GENOMIC DNA]</scope>
    <source>
        <strain evidence="8 9">HR-BB</strain>
    </source>
</reference>
<dbReference type="InterPro" id="IPR001055">
    <property type="entry name" value="Adrenodoxin-like"/>
</dbReference>
<dbReference type="EMBL" id="PSNW01000016">
    <property type="protein sequence ID" value="PPE72089.1"/>
    <property type="molecule type" value="Genomic_DNA"/>
</dbReference>
<dbReference type="GO" id="GO:0140647">
    <property type="term" value="P:P450-containing electron transport chain"/>
    <property type="evidence" value="ECO:0007669"/>
    <property type="project" value="InterPro"/>
</dbReference>
<feature type="domain" description="2Fe-2S ferredoxin-type" evidence="7">
    <location>
        <begin position="2"/>
        <end position="105"/>
    </location>
</feature>
<comment type="cofactor">
    <cofactor evidence="6">
        <name>[2Fe-2S] cluster</name>
        <dbReference type="ChEBI" id="CHEBI:190135"/>
    </cofactor>
</comment>
<keyword evidence="9" id="KW-1185">Reference proteome</keyword>
<dbReference type="InterPro" id="IPR036010">
    <property type="entry name" value="2Fe-2S_ferredoxin-like_sf"/>
</dbReference>
<name>A0A2S5TAS7_9GAMM</name>
<evidence type="ECO:0000256" key="4">
    <source>
        <dbReference type="ARBA" id="ARBA00023004"/>
    </source>
</evidence>
<keyword evidence="3" id="KW-0479">Metal-binding</keyword>
<organism evidence="8 9">
    <name type="scientific">Solimonas fluminis</name>
    <dbReference type="NCBI Taxonomy" id="2086571"/>
    <lineage>
        <taxon>Bacteria</taxon>
        <taxon>Pseudomonadati</taxon>
        <taxon>Pseudomonadota</taxon>
        <taxon>Gammaproteobacteria</taxon>
        <taxon>Nevskiales</taxon>
        <taxon>Nevskiaceae</taxon>
        <taxon>Solimonas</taxon>
    </lineage>
</organism>
<dbReference type="GO" id="GO:0046872">
    <property type="term" value="F:metal ion binding"/>
    <property type="evidence" value="ECO:0007669"/>
    <property type="project" value="UniProtKB-KW"/>
</dbReference>
<comment type="caution">
    <text evidence="8">The sequence shown here is derived from an EMBL/GenBank/DDBJ whole genome shotgun (WGS) entry which is preliminary data.</text>
</comment>
<evidence type="ECO:0000259" key="7">
    <source>
        <dbReference type="PROSITE" id="PS51085"/>
    </source>
</evidence>
<accession>A0A2S5TAS7</accession>
<evidence type="ECO:0000256" key="2">
    <source>
        <dbReference type="ARBA" id="ARBA00022714"/>
    </source>
</evidence>
<keyword evidence="2" id="KW-0001">2Fe-2S</keyword>
<dbReference type="InterPro" id="IPR012675">
    <property type="entry name" value="Beta-grasp_dom_sf"/>
</dbReference>
<evidence type="ECO:0000256" key="5">
    <source>
        <dbReference type="ARBA" id="ARBA00023014"/>
    </source>
</evidence>
<dbReference type="PANTHER" id="PTHR23426">
    <property type="entry name" value="FERREDOXIN/ADRENODOXIN"/>
    <property type="match status" value="1"/>
</dbReference>
<gene>
    <name evidence="8" type="ORF">C3942_20565</name>
</gene>
<dbReference type="Pfam" id="PF00111">
    <property type="entry name" value="Fer2"/>
    <property type="match status" value="1"/>
</dbReference>
<dbReference type="Gene3D" id="3.10.20.30">
    <property type="match status" value="1"/>
</dbReference>
<dbReference type="PRINTS" id="PR00355">
    <property type="entry name" value="ADRENODOXIN"/>
</dbReference>
<dbReference type="PROSITE" id="PS51085">
    <property type="entry name" value="2FE2S_FER_2"/>
    <property type="match status" value="1"/>
</dbReference>
<sequence>MAKIVFIEHNGTQRDVEAGVGSTVMQAALDNLVPGIVGDCGGACSCATCHTYVDAAWLAKLPPMSEEEKMLLEGSLSVEENSRLCCQIRITGELDGLVLRTPASQF</sequence>
<evidence type="ECO:0000313" key="9">
    <source>
        <dbReference type="Proteomes" id="UP000238220"/>
    </source>
</evidence>
<dbReference type="SUPFAM" id="SSF54292">
    <property type="entry name" value="2Fe-2S ferredoxin-like"/>
    <property type="match status" value="1"/>
</dbReference>